<dbReference type="EMBL" id="CP126969">
    <property type="protein sequence ID" value="WIM66982.1"/>
    <property type="molecule type" value="Genomic_DNA"/>
</dbReference>
<evidence type="ECO:0000313" key="3">
    <source>
        <dbReference type="Proteomes" id="UP001225598"/>
    </source>
</evidence>
<gene>
    <name evidence="2" type="ORF">QP027_07540</name>
</gene>
<organism evidence="2 3">
    <name type="scientific">Corynebacterium breve</name>
    <dbReference type="NCBI Taxonomy" id="3049799"/>
    <lineage>
        <taxon>Bacteria</taxon>
        <taxon>Bacillati</taxon>
        <taxon>Actinomycetota</taxon>
        <taxon>Actinomycetes</taxon>
        <taxon>Mycobacteriales</taxon>
        <taxon>Corynebacteriaceae</taxon>
        <taxon>Corynebacterium</taxon>
    </lineage>
</organism>
<dbReference type="Proteomes" id="UP001225598">
    <property type="component" value="Chromosome"/>
</dbReference>
<dbReference type="InterPro" id="IPR040891">
    <property type="entry name" value="HEPN_SAV_6107"/>
</dbReference>
<protein>
    <submittedName>
        <fullName evidence="2">SAV_6107 family HEPN domain-containing protein</fullName>
    </submittedName>
</protein>
<name>A0ABY8VCZ6_9CORY</name>
<dbReference type="Pfam" id="PF18726">
    <property type="entry name" value="HEPN_SAV_6107"/>
    <property type="match status" value="1"/>
</dbReference>
<sequence length="155" mass="16277">MAGSVISATTGAVVGATRRSAKEDRFLRDAEALLDAARAHFDQGRTDLALEDAYRAALRTAGAISARSTVLARKKRLPTNAWDKLRLTGGEGAHWAGEFSSFSALRGRVALGIEDRPSRLDTQRLISLAGAFYGHAVYGDSGYPISGGGAVAEAA</sequence>
<proteinExistence type="predicted"/>
<keyword evidence="3" id="KW-1185">Reference proteome</keyword>
<accession>A0ABY8VCZ6</accession>
<feature type="domain" description="SAV-6107-like HEPN" evidence="1">
    <location>
        <begin position="52"/>
        <end position="133"/>
    </location>
</feature>
<dbReference type="RefSeq" id="WP_284823750.1">
    <property type="nucleotide sequence ID" value="NZ_CP126969.1"/>
</dbReference>
<reference evidence="2 3" key="1">
    <citation type="submission" date="2023-05" db="EMBL/GenBank/DDBJ databases">
        <title>Corynebacterium suedekumii sp. nov. and Corynebacterium breve sp. nov. isolated from raw cow's milk.</title>
        <authorList>
            <person name="Baer M.K."/>
            <person name="Mehl L."/>
            <person name="Hellmuth R."/>
            <person name="Marke G."/>
            <person name="Lipski A."/>
        </authorList>
    </citation>
    <scope>NUCLEOTIDE SEQUENCE [LARGE SCALE GENOMIC DNA]</scope>
    <source>
        <strain evidence="2 3">R4</strain>
    </source>
</reference>
<evidence type="ECO:0000259" key="1">
    <source>
        <dbReference type="Pfam" id="PF18726"/>
    </source>
</evidence>
<evidence type="ECO:0000313" key="2">
    <source>
        <dbReference type="EMBL" id="WIM66982.1"/>
    </source>
</evidence>